<dbReference type="SUPFAM" id="SSF56935">
    <property type="entry name" value="Porins"/>
    <property type="match status" value="1"/>
</dbReference>
<keyword evidence="2" id="KW-0472">Membrane</keyword>
<protein>
    <submittedName>
        <fullName evidence="5">TonB-dependent receptor</fullName>
    </submittedName>
</protein>
<organism evidence="5 6">
    <name type="scientific">Flavobacterium beibuense F44-8</name>
    <dbReference type="NCBI Taxonomy" id="1406840"/>
    <lineage>
        <taxon>Bacteria</taxon>
        <taxon>Pseudomonadati</taxon>
        <taxon>Bacteroidota</taxon>
        <taxon>Flavobacteriia</taxon>
        <taxon>Flavobacteriales</taxon>
        <taxon>Flavobacteriaceae</taxon>
        <taxon>Flavobacterium</taxon>
    </lineage>
</organism>
<dbReference type="InterPro" id="IPR008969">
    <property type="entry name" value="CarboxyPept-like_regulatory"/>
</dbReference>
<comment type="subcellular location">
    <subcellularLocation>
        <location evidence="1">Cell outer membrane</location>
    </subcellularLocation>
</comment>
<evidence type="ECO:0000313" key="5">
    <source>
        <dbReference type="EMBL" id="KGO81095.1"/>
    </source>
</evidence>
<dbReference type="STRING" id="1406840.Q763_08390"/>
<evidence type="ECO:0000256" key="1">
    <source>
        <dbReference type="ARBA" id="ARBA00004442"/>
    </source>
</evidence>
<evidence type="ECO:0000313" key="6">
    <source>
        <dbReference type="Proteomes" id="UP000030129"/>
    </source>
</evidence>
<reference evidence="5 6" key="1">
    <citation type="submission" date="2013-09" db="EMBL/GenBank/DDBJ databases">
        <authorList>
            <person name="Zeng Z."/>
            <person name="Chen C."/>
        </authorList>
    </citation>
    <scope>NUCLEOTIDE SEQUENCE [LARGE SCALE GENOMIC DNA]</scope>
    <source>
        <strain evidence="5 6">F44-8</strain>
    </source>
</reference>
<name>A0A0A2LYB0_9FLAO</name>
<dbReference type="GO" id="GO:0009279">
    <property type="term" value="C:cell outer membrane"/>
    <property type="evidence" value="ECO:0007669"/>
    <property type="project" value="UniProtKB-SubCell"/>
</dbReference>
<dbReference type="InterPro" id="IPR036942">
    <property type="entry name" value="Beta-barrel_TonB_sf"/>
</dbReference>
<evidence type="ECO:0000256" key="3">
    <source>
        <dbReference type="ARBA" id="ARBA00023237"/>
    </source>
</evidence>
<evidence type="ECO:0000256" key="4">
    <source>
        <dbReference type="SAM" id="SignalP"/>
    </source>
</evidence>
<feature type="signal peptide" evidence="4">
    <location>
        <begin position="1"/>
        <end position="19"/>
    </location>
</feature>
<dbReference type="AlphaFoldDB" id="A0A0A2LYB0"/>
<keyword evidence="3" id="KW-0998">Cell outer membrane</keyword>
<sequence>MKKLFFSFLLLLYTCISVAQQSAMVQCKVMDMQSSYPVENAVAILQSTNQTAITNSEGILVIEVPTGKQTLIISSNGYVPQTFNLTVIPERNLDLGIVLLELDLTAEQQLNLITLTENDLNESIVTDNTSGLLQASKDALQQAAAYSWSQARYKTRGLDSRYATTMINGVTMNKISDGRPQWNNWSGLNDATRNQEFNLGTTPSDYSFGGLLGTQEINTRASQFRKGTRISFTATNTSYKWRSMATYASGMNKKGFGYVISASHRWAEEANFDGTDYGGNSLFVSMEKKFNDNHSINFTGIYAQSSRGKNSANTQEVTNLMGKKYNSYWGYQNGKKRNSRDIDIAEPVFILSHYYKINPRNTLQSNVAYQFGKIGNSRIDFQNVPNPDPSYYRNLPSYYTSQYENNPALVPNNAYQPGGLGGIYTGNSPENTVFAQQALGSFTANPQINWSNMYLANTRAGTNADNIERGREPSVSRYVLYEDRNDDNTLSINSTLQSQLSPHIVFNGGISFKHLKSHNYKKLLDLLGGSYYNDISPFFSGSQAQSDLNNPNRTVGLNDTYGYNYNLFASQLDAFTQFRFTYRKTDLYLSQSYSRSDYQREGLYRNGIYANSSLGKSNRVSFDNFGFKGGVLYKITGRVLFALNGMYMTKAPALRNTFPNARLNNSIVQGIESENIASIDASYIIRVPKFKVRLSAFYTLINNATETSFFFAEGVYQGENTETNAFIAETVTGINKKLIGTELSTEYNFNTMFKVLFSMAYGQYTYNSNPTVYINNDAFASLQQEVNTPSGITGPTTSFGTSRLKDYKLPGMPQQALSLGFEYRDPKYWWAGINANYLTGSYLDISALLRTDNFLKNPQDVNSFPFPEATQNRTRELLKQEQFDNIFLLNAVGGKSWRVKKKTYLGFFASINNIFNSIYKTGGYEQARNANYRQLNQDVSSGTPSFGPKYFYSYGRTFYLNIYYNF</sequence>
<feature type="chain" id="PRO_5001991397" evidence="4">
    <location>
        <begin position="20"/>
        <end position="966"/>
    </location>
</feature>
<keyword evidence="5" id="KW-0675">Receptor</keyword>
<dbReference type="SUPFAM" id="SSF49464">
    <property type="entry name" value="Carboxypeptidase regulatory domain-like"/>
    <property type="match status" value="1"/>
</dbReference>
<comment type="caution">
    <text evidence="5">The sequence shown here is derived from an EMBL/GenBank/DDBJ whole genome shotgun (WGS) entry which is preliminary data.</text>
</comment>
<keyword evidence="4" id="KW-0732">Signal</keyword>
<dbReference type="RefSeq" id="WP_035133098.1">
    <property type="nucleotide sequence ID" value="NZ_JRLV01000008.1"/>
</dbReference>
<evidence type="ECO:0000256" key="2">
    <source>
        <dbReference type="ARBA" id="ARBA00023136"/>
    </source>
</evidence>
<dbReference type="Gene3D" id="2.40.170.20">
    <property type="entry name" value="TonB-dependent receptor, beta-barrel domain"/>
    <property type="match status" value="1"/>
</dbReference>
<dbReference type="EMBL" id="JRLV01000008">
    <property type="protein sequence ID" value="KGO81095.1"/>
    <property type="molecule type" value="Genomic_DNA"/>
</dbReference>
<dbReference type="Proteomes" id="UP000030129">
    <property type="component" value="Unassembled WGS sequence"/>
</dbReference>
<gene>
    <name evidence="5" type="ORF">Q763_08390</name>
</gene>
<proteinExistence type="predicted"/>
<accession>A0A0A2LYB0</accession>
<keyword evidence="6" id="KW-1185">Reference proteome</keyword>
<dbReference type="eggNOG" id="COG1629">
    <property type="taxonomic scope" value="Bacteria"/>
</dbReference>
<dbReference type="Gene3D" id="2.60.40.1120">
    <property type="entry name" value="Carboxypeptidase-like, regulatory domain"/>
    <property type="match status" value="1"/>
</dbReference>